<dbReference type="SUPFAM" id="SSF88723">
    <property type="entry name" value="PIN domain-like"/>
    <property type="match status" value="1"/>
</dbReference>
<keyword evidence="4 5" id="KW-0378">Hydrolase</keyword>
<evidence type="ECO:0000256" key="4">
    <source>
        <dbReference type="ARBA" id="ARBA00022801"/>
    </source>
</evidence>
<proteinExistence type="inferred from homology"/>
<dbReference type="InterPro" id="IPR022907">
    <property type="entry name" value="VapC_family"/>
</dbReference>
<accession>H5SP50</accession>
<dbReference type="PANTHER" id="PTHR42188:SF1">
    <property type="entry name" value="23S RRNA-SPECIFIC ENDONUCLEASE VAPC20"/>
    <property type="match status" value="1"/>
</dbReference>
<dbReference type="GO" id="GO:0000287">
    <property type="term" value="F:magnesium ion binding"/>
    <property type="evidence" value="ECO:0007669"/>
    <property type="project" value="UniProtKB-UniRule"/>
</dbReference>
<evidence type="ECO:0000256" key="3">
    <source>
        <dbReference type="ARBA" id="ARBA00022723"/>
    </source>
</evidence>
<dbReference type="InterPro" id="IPR029060">
    <property type="entry name" value="PIN-like_dom_sf"/>
</dbReference>
<dbReference type="EC" id="3.1.-.-" evidence="5"/>
<reference evidence="7" key="1">
    <citation type="journal article" date="2005" name="Environ. Microbiol.">
        <title>Genetic and functional properties of uncultivated thermophilic crenarchaeotes from a subsurface gold mine as revealed by analysis of genome fragments.</title>
        <authorList>
            <person name="Nunoura T."/>
            <person name="Hirayama H."/>
            <person name="Takami H."/>
            <person name="Oida H."/>
            <person name="Nishi S."/>
            <person name="Shimamura S."/>
            <person name="Suzuki Y."/>
            <person name="Inagaki F."/>
            <person name="Takai K."/>
            <person name="Nealson K.H."/>
            <person name="Horikoshi K."/>
        </authorList>
    </citation>
    <scope>NUCLEOTIDE SEQUENCE</scope>
</reference>
<sequence>MTKVFVDTAGWLALVNKDDQFHNKAQAIRDQLLSSPVSFITTEWVLLEVANGLSKRRFRKAAVRLLEAIYRSPNIRVVRIDPYLWDKAWNLFKKSRDKDWSLTDCMSFVVMRDEGIRQAFTTDRHFEQAGFLKLLS</sequence>
<organism evidence="7">
    <name type="scientific">uncultured Acetothermia bacterium</name>
    <dbReference type="NCBI Taxonomy" id="236499"/>
    <lineage>
        <taxon>Bacteria</taxon>
        <taxon>Candidatus Bipolaricaulota</taxon>
        <taxon>environmental samples</taxon>
    </lineage>
</organism>
<dbReference type="EMBL" id="AP011789">
    <property type="protein sequence ID" value="BAL57936.1"/>
    <property type="molecule type" value="Genomic_DNA"/>
</dbReference>
<keyword evidence="3 5" id="KW-0479">Metal-binding</keyword>
<dbReference type="HAMAP" id="MF_00265">
    <property type="entry name" value="VapC_Nob1"/>
    <property type="match status" value="1"/>
</dbReference>
<comment type="cofactor">
    <cofactor evidence="5">
        <name>Mg(2+)</name>
        <dbReference type="ChEBI" id="CHEBI:18420"/>
    </cofactor>
</comment>
<feature type="binding site" evidence="5">
    <location>
        <position position="104"/>
    </location>
    <ligand>
        <name>Mg(2+)</name>
        <dbReference type="ChEBI" id="CHEBI:18420"/>
    </ligand>
</feature>
<protein>
    <recommendedName>
        <fullName evidence="5">Ribonuclease VapC</fullName>
        <shortName evidence="5">RNase VapC</shortName>
        <ecNumber evidence="5">3.1.-.-</ecNumber>
    </recommendedName>
    <alternativeName>
        <fullName evidence="5">Toxin VapC</fullName>
    </alternativeName>
</protein>
<name>H5SP50_9BACT</name>
<comment type="similarity">
    <text evidence="5">Belongs to the PINc/VapC protein family.</text>
</comment>
<evidence type="ECO:0000256" key="2">
    <source>
        <dbReference type="ARBA" id="ARBA00022722"/>
    </source>
</evidence>
<dbReference type="GO" id="GO:0090729">
    <property type="term" value="F:toxin activity"/>
    <property type="evidence" value="ECO:0007669"/>
    <property type="project" value="UniProtKB-KW"/>
</dbReference>
<keyword evidence="5" id="KW-0800">Toxin</keyword>
<dbReference type="PANTHER" id="PTHR42188">
    <property type="entry name" value="23S RRNA-SPECIFIC ENDONUCLEASE VAPC20"/>
    <property type="match status" value="1"/>
</dbReference>
<comment type="function">
    <text evidence="5">Toxic component of a toxin-antitoxin (TA) system. An RNase.</text>
</comment>
<dbReference type="InterPro" id="IPR002716">
    <property type="entry name" value="PIN_dom"/>
</dbReference>
<dbReference type="GO" id="GO:0016075">
    <property type="term" value="P:rRNA catabolic process"/>
    <property type="evidence" value="ECO:0007669"/>
    <property type="project" value="TreeGrafter"/>
</dbReference>
<dbReference type="GO" id="GO:0004521">
    <property type="term" value="F:RNA endonuclease activity"/>
    <property type="evidence" value="ECO:0007669"/>
    <property type="project" value="InterPro"/>
</dbReference>
<dbReference type="AlphaFoldDB" id="H5SP50"/>
<dbReference type="GO" id="GO:0016787">
    <property type="term" value="F:hydrolase activity"/>
    <property type="evidence" value="ECO:0007669"/>
    <property type="project" value="UniProtKB-KW"/>
</dbReference>
<keyword evidence="1 5" id="KW-1277">Toxin-antitoxin system</keyword>
<dbReference type="Pfam" id="PF01850">
    <property type="entry name" value="PIN"/>
    <property type="match status" value="1"/>
</dbReference>
<feature type="binding site" evidence="5">
    <location>
        <position position="7"/>
    </location>
    <ligand>
        <name>Mg(2+)</name>
        <dbReference type="ChEBI" id="CHEBI:18420"/>
    </ligand>
</feature>
<feature type="domain" description="PIN" evidence="6">
    <location>
        <begin position="4"/>
        <end position="131"/>
    </location>
</feature>
<keyword evidence="2 5" id="KW-0540">Nuclease</keyword>
<gene>
    <name evidence="5" type="primary">vapC</name>
    <name evidence="7" type="ORF">HGMM_F53C10C10</name>
</gene>
<dbReference type="Gene3D" id="3.40.50.1010">
    <property type="entry name" value="5'-nuclease"/>
    <property type="match status" value="1"/>
</dbReference>
<evidence type="ECO:0000256" key="1">
    <source>
        <dbReference type="ARBA" id="ARBA00022649"/>
    </source>
</evidence>
<dbReference type="InterPro" id="IPR039018">
    <property type="entry name" value="VapC20-like"/>
</dbReference>
<evidence type="ECO:0000256" key="5">
    <source>
        <dbReference type="HAMAP-Rule" id="MF_00265"/>
    </source>
</evidence>
<evidence type="ECO:0000259" key="6">
    <source>
        <dbReference type="Pfam" id="PF01850"/>
    </source>
</evidence>
<reference evidence="7" key="2">
    <citation type="journal article" date="2012" name="PLoS ONE">
        <title>A Deeply Branching Thermophilic Bacterium with an Ancient Acetyl-CoA Pathway Dominates a Subsurface Ecosystem.</title>
        <authorList>
            <person name="Takami H."/>
            <person name="Noguchi H."/>
            <person name="Takaki Y."/>
            <person name="Uchiyama I."/>
            <person name="Toyoda A."/>
            <person name="Nishi S."/>
            <person name="Chee G.-J."/>
            <person name="Arai W."/>
            <person name="Nunoura T."/>
            <person name="Itoh T."/>
            <person name="Hattori M."/>
            <person name="Takai K."/>
        </authorList>
    </citation>
    <scope>NUCLEOTIDE SEQUENCE</scope>
</reference>
<evidence type="ECO:0000313" key="7">
    <source>
        <dbReference type="EMBL" id="BAL57936.1"/>
    </source>
</evidence>
<keyword evidence="5" id="KW-0460">Magnesium</keyword>